<evidence type="ECO:0000313" key="2">
    <source>
        <dbReference type="EMBL" id="OHB10524.1"/>
    </source>
</evidence>
<keyword evidence="1" id="KW-0812">Transmembrane</keyword>
<organism evidence="2 3">
    <name type="scientific">Candidatus Zambryskibacteria bacterium RIFCSPLOWO2_02_FULL_44_12b</name>
    <dbReference type="NCBI Taxonomy" id="1802772"/>
    <lineage>
        <taxon>Bacteria</taxon>
        <taxon>Candidatus Zambryskiibacteriota</taxon>
    </lineage>
</organism>
<proteinExistence type="predicted"/>
<gene>
    <name evidence="2" type="ORF">A3H60_00175</name>
</gene>
<accession>A0A1G2UMB7</accession>
<sequence length="262" mass="29063">MNQWSRRRKRIILALIFFILIVLIGLPIFFLFYRAPTCFDKKQNGNETGVDCGGSCQLLCTSESLPLTLQGDPRVLKVQNNTFELVAVIENSNVSGEIYRAGYIFKIYSTSSGIPIKVVEGETFVPKGATFAIFEGPFILEAGVIPARVTFEWKEGSLAWRRNATKLPELVVKGANLSREDTRPRLDATVGNASLESVSNIELIALISNEAGNIFAASKTFIDVLPVGANTPIVFTWPSPFSEKVLNTKIIIRIFPDRSFIR</sequence>
<name>A0A1G2UMB7_9BACT</name>
<feature type="transmembrane region" description="Helical" evidence="1">
    <location>
        <begin position="12"/>
        <end position="33"/>
    </location>
</feature>
<comment type="caution">
    <text evidence="2">The sequence shown here is derived from an EMBL/GenBank/DDBJ whole genome shotgun (WGS) entry which is preliminary data.</text>
</comment>
<evidence type="ECO:0000313" key="3">
    <source>
        <dbReference type="Proteomes" id="UP000177202"/>
    </source>
</evidence>
<dbReference type="Proteomes" id="UP000177202">
    <property type="component" value="Unassembled WGS sequence"/>
</dbReference>
<keyword evidence="1" id="KW-1133">Transmembrane helix</keyword>
<dbReference type="AlphaFoldDB" id="A0A1G2UMB7"/>
<evidence type="ECO:0000256" key="1">
    <source>
        <dbReference type="SAM" id="Phobius"/>
    </source>
</evidence>
<protein>
    <submittedName>
        <fullName evidence="2">Uncharacterized protein</fullName>
    </submittedName>
</protein>
<dbReference type="STRING" id="1802772.A3H60_00175"/>
<reference evidence="2 3" key="1">
    <citation type="journal article" date="2016" name="Nat. Commun.">
        <title>Thousands of microbial genomes shed light on interconnected biogeochemical processes in an aquifer system.</title>
        <authorList>
            <person name="Anantharaman K."/>
            <person name="Brown C.T."/>
            <person name="Hug L.A."/>
            <person name="Sharon I."/>
            <person name="Castelle C.J."/>
            <person name="Probst A.J."/>
            <person name="Thomas B.C."/>
            <person name="Singh A."/>
            <person name="Wilkins M.J."/>
            <person name="Karaoz U."/>
            <person name="Brodie E.L."/>
            <person name="Williams K.H."/>
            <person name="Hubbard S.S."/>
            <person name="Banfield J.F."/>
        </authorList>
    </citation>
    <scope>NUCLEOTIDE SEQUENCE [LARGE SCALE GENOMIC DNA]</scope>
</reference>
<dbReference type="EMBL" id="MHWP01000012">
    <property type="protein sequence ID" value="OHB10524.1"/>
    <property type="molecule type" value="Genomic_DNA"/>
</dbReference>
<keyword evidence="1" id="KW-0472">Membrane</keyword>